<proteinExistence type="predicted"/>
<dbReference type="EMBL" id="ML976019">
    <property type="protein sequence ID" value="KAF1944151.1"/>
    <property type="molecule type" value="Genomic_DNA"/>
</dbReference>
<sequence length="230" mass="25364">MSSESTLKRAASEEPAYDESTEQRRDVKKIKVISITEEPAKLLKDPDAIRQIKTSSVVYEIEKTVTAQQVCSDVRALGSSELPDPQHNGTSKAAEIHAETAQETKPTVDETAVSKDDQQISKEVIDLEWEAKLQRILNGEEEYLGYSDEKEGSSRFEEGSKAEYDDKPYGSGPVLDRNQGGAWIRTASAEPEIDLALAPQDDALDAHFDEYEEIGLAEDKGTETGAGEQR</sequence>
<feature type="region of interest" description="Disordered" evidence="1">
    <location>
        <begin position="78"/>
        <end position="115"/>
    </location>
</feature>
<feature type="compositionally biased region" description="Basic and acidic residues" evidence="1">
    <location>
        <begin position="147"/>
        <end position="168"/>
    </location>
</feature>
<feature type="compositionally biased region" description="Basic and acidic residues" evidence="1">
    <location>
        <begin position="94"/>
        <end position="115"/>
    </location>
</feature>
<evidence type="ECO:0000313" key="2">
    <source>
        <dbReference type="EMBL" id="KAF1944151.1"/>
    </source>
</evidence>
<feature type="region of interest" description="Disordered" evidence="1">
    <location>
        <begin position="1"/>
        <end position="28"/>
    </location>
</feature>
<reference evidence="2" key="1">
    <citation type="journal article" date="2020" name="Stud. Mycol.">
        <title>101 Dothideomycetes genomes: a test case for predicting lifestyles and emergence of pathogens.</title>
        <authorList>
            <person name="Haridas S."/>
            <person name="Albert R."/>
            <person name="Binder M."/>
            <person name="Bloem J."/>
            <person name="Labutti K."/>
            <person name="Salamov A."/>
            <person name="Andreopoulos B."/>
            <person name="Baker S."/>
            <person name="Barry K."/>
            <person name="Bills G."/>
            <person name="Bluhm B."/>
            <person name="Cannon C."/>
            <person name="Castanera R."/>
            <person name="Culley D."/>
            <person name="Daum C."/>
            <person name="Ezra D."/>
            <person name="Gonzalez J."/>
            <person name="Henrissat B."/>
            <person name="Kuo A."/>
            <person name="Liang C."/>
            <person name="Lipzen A."/>
            <person name="Lutzoni F."/>
            <person name="Magnuson J."/>
            <person name="Mondo S."/>
            <person name="Nolan M."/>
            <person name="Ohm R."/>
            <person name="Pangilinan J."/>
            <person name="Park H.-J."/>
            <person name="Ramirez L."/>
            <person name="Alfaro M."/>
            <person name="Sun H."/>
            <person name="Tritt A."/>
            <person name="Yoshinaga Y."/>
            <person name="Zwiers L.-H."/>
            <person name="Turgeon B."/>
            <person name="Goodwin S."/>
            <person name="Spatafora J."/>
            <person name="Crous P."/>
            <person name="Grigoriev I."/>
        </authorList>
    </citation>
    <scope>NUCLEOTIDE SEQUENCE</scope>
    <source>
        <strain evidence="2">CBS 161.51</strain>
    </source>
</reference>
<dbReference type="AlphaFoldDB" id="A0A6A5SUH7"/>
<organism evidence="2 3">
    <name type="scientific">Clathrospora elynae</name>
    <dbReference type="NCBI Taxonomy" id="706981"/>
    <lineage>
        <taxon>Eukaryota</taxon>
        <taxon>Fungi</taxon>
        <taxon>Dikarya</taxon>
        <taxon>Ascomycota</taxon>
        <taxon>Pezizomycotina</taxon>
        <taxon>Dothideomycetes</taxon>
        <taxon>Pleosporomycetidae</taxon>
        <taxon>Pleosporales</taxon>
        <taxon>Diademaceae</taxon>
        <taxon>Clathrospora</taxon>
    </lineage>
</organism>
<protein>
    <submittedName>
        <fullName evidence="2">Uncharacterized protein</fullName>
    </submittedName>
</protein>
<dbReference type="Proteomes" id="UP000800038">
    <property type="component" value="Unassembled WGS sequence"/>
</dbReference>
<gene>
    <name evidence="2" type="ORF">EJ02DRAFT_464457</name>
</gene>
<evidence type="ECO:0000256" key="1">
    <source>
        <dbReference type="SAM" id="MobiDB-lite"/>
    </source>
</evidence>
<feature type="region of interest" description="Disordered" evidence="1">
    <location>
        <begin position="144"/>
        <end position="179"/>
    </location>
</feature>
<keyword evidence="3" id="KW-1185">Reference proteome</keyword>
<name>A0A6A5SUH7_9PLEO</name>
<evidence type="ECO:0000313" key="3">
    <source>
        <dbReference type="Proteomes" id="UP000800038"/>
    </source>
</evidence>
<accession>A0A6A5SUH7</accession>
<feature type="compositionally biased region" description="Basic and acidic residues" evidence="1">
    <location>
        <begin position="1"/>
        <end position="12"/>
    </location>
</feature>